<dbReference type="EMBL" id="OZ023715">
    <property type="protein sequence ID" value="CAK9863958.1"/>
    <property type="molecule type" value="Genomic_DNA"/>
</dbReference>
<evidence type="ECO:0000313" key="1">
    <source>
        <dbReference type="EMBL" id="CAK9863958.1"/>
    </source>
</evidence>
<evidence type="ECO:0000313" key="2">
    <source>
        <dbReference type="Proteomes" id="UP001497522"/>
    </source>
</evidence>
<sequence>MSGSTSGKRISTSRWKKWSSNSNISRNIIQLSWKRAGTAAMIVIDNQRAEALKLRLLLIVPFYVPVTGGDSGGFMSTVAESTATAQWEESVAKSALLEMSGEELLGLLAEGVPDSAAAATALPLKRAEEFSMAAFCAKQSSIDHPHEPGHTDACLG</sequence>
<dbReference type="Proteomes" id="UP001497522">
    <property type="component" value="Chromosome 14"/>
</dbReference>
<reference evidence="1" key="1">
    <citation type="submission" date="2024-03" db="EMBL/GenBank/DDBJ databases">
        <authorList>
            <consortium name="ELIXIR-Norway"/>
            <consortium name="Elixir Norway"/>
        </authorList>
    </citation>
    <scope>NUCLEOTIDE SEQUENCE</scope>
</reference>
<accession>A0ABP1AN30</accession>
<proteinExistence type="predicted"/>
<name>A0ABP1AN30_9BRYO</name>
<keyword evidence="2" id="KW-1185">Reference proteome</keyword>
<gene>
    <name evidence="1" type="ORF">CSSPJE1EN2_LOCUS6953</name>
</gene>
<protein>
    <submittedName>
        <fullName evidence="1">Uncharacterized protein</fullName>
    </submittedName>
</protein>
<organism evidence="1 2">
    <name type="scientific">Sphagnum jensenii</name>
    <dbReference type="NCBI Taxonomy" id="128206"/>
    <lineage>
        <taxon>Eukaryota</taxon>
        <taxon>Viridiplantae</taxon>
        <taxon>Streptophyta</taxon>
        <taxon>Embryophyta</taxon>
        <taxon>Bryophyta</taxon>
        <taxon>Sphagnophytina</taxon>
        <taxon>Sphagnopsida</taxon>
        <taxon>Sphagnales</taxon>
        <taxon>Sphagnaceae</taxon>
        <taxon>Sphagnum</taxon>
    </lineage>
</organism>